<dbReference type="SUPFAM" id="SSF56801">
    <property type="entry name" value="Acetyl-CoA synthetase-like"/>
    <property type="match status" value="1"/>
</dbReference>
<dbReference type="GO" id="GO:0071766">
    <property type="term" value="P:Actinobacterium-type cell wall biogenesis"/>
    <property type="evidence" value="ECO:0007669"/>
    <property type="project" value="UniProtKB-ARBA"/>
</dbReference>
<dbReference type="InterPro" id="IPR045851">
    <property type="entry name" value="AMP-bd_C_sf"/>
</dbReference>
<evidence type="ECO:0000256" key="4">
    <source>
        <dbReference type="ARBA" id="ARBA00023098"/>
    </source>
</evidence>
<dbReference type="Pfam" id="PF00501">
    <property type="entry name" value="AMP-binding"/>
    <property type="match status" value="1"/>
</dbReference>
<dbReference type="CDD" id="cd05931">
    <property type="entry name" value="FAAL"/>
    <property type="match status" value="1"/>
</dbReference>
<keyword evidence="3" id="KW-0276">Fatty acid metabolism</keyword>
<keyword evidence="8" id="KW-1185">Reference proteome</keyword>
<reference evidence="7 8" key="2">
    <citation type="submission" date="2018-03" db="EMBL/GenBank/DDBJ databases">
        <title>The ancient ancestry and fast evolution of plastids.</title>
        <authorList>
            <person name="Moore K.R."/>
            <person name="Magnabosco C."/>
            <person name="Momper L."/>
            <person name="Gold D.A."/>
            <person name="Bosak T."/>
            <person name="Fournier G.P."/>
        </authorList>
    </citation>
    <scope>NUCLEOTIDE SEQUENCE [LARGE SCALE GENOMIC DNA]</scope>
    <source>
        <strain evidence="7 8">CCAP 1448/3</strain>
    </source>
</reference>
<comment type="caution">
    <text evidence="7">The sequence shown here is derived from an EMBL/GenBank/DDBJ whole genome shotgun (WGS) entry which is preliminary data.</text>
</comment>
<evidence type="ECO:0000259" key="5">
    <source>
        <dbReference type="Pfam" id="PF00501"/>
    </source>
</evidence>
<name>A0A2T1C2L5_9CYAN</name>
<dbReference type="AlphaFoldDB" id="A0A2T1C2L5"/>
<evidence type="ECO:0000256" key="3">
    <source>
        <dbReference type="ARBA" id="ARBA00022832"/>
    </source>
</evidence>
<dbReference type="PROSITE" id="PS00455">
    <property type="entry name" value="AMP_BINDING"/>
    <property type="match status" value="1"/>
</dbReference>
<feature type="domain" description="AMP-dependent synthetase/ligase" evidence="5">
    <location>
        <begin position="16"/>
        <end position="411"/>
    </location>
</feature>
<dbReference type="InterPro" id="IPR025110">
    <property type="entry name" value="AMP-bd_C"/>
</dbReference>
<dbReference type="InterPro" id="IPR040097">
    <property type="entry name" value="FAAL/FAAC"/>
</dbReference>
<evidence type="ECO:0000259" key="6">
    <source>
        <dbReference type="Pfam" id="PF23024"/>
    </source>
</evidence>
<dbReference type="InterPro" id="IPR042099">
    <property type="entry name" value="ANL_N_sf"/>
</dbReference>
<reference evidence="7 8" key="1">
    <citation type="submission" date="2018-02" db="EMBL/GenBank/DDBJ databases">
        <authorList>
            <person name="Cohen D.B."/>
            <person name="Kent A.D."/>
        </authorList>
    </citation>
    <scope>NUCLEOTIDE SEQUENCE [LARGE SCALE GENOMIC DNA]</scope>
    <source>
        <strain evidence="7 8">CCAP 1448/3</strain>
    </source>
</reference>
<gene>
    <name evidence="7" type="ORF">C7B64_13185</name>
</gene>
<protein>
    <submittedName>
        <fullName evidence="7">AMP-dependent synthetase</fullName>
    </submittedName>
</protein>
<dbReference type="Gene3D" id="3.40.50.12780">
    <property type="entry name" value="N-terminal domain of ligase-like"/>
    <property type="match status" value="1"/>
</dbReference>
<evidence type="ECO:0000313" key="8">
    <source>
        <dbReference type="Proteomes" id="UP000238762"/>
    </source>
</evidence>
<dbReference type="GO" id="GO:0005886">
    <property type="term" value="C:plasma membrane"/>
    <property type="evidence" value="ECO:0007669"/>
    <property type="project" value="TreeGrafter"/>
</dbReference>
<dbReference type="RefSeq" id="WP_106289123.1">
    <property type="nucleotide sequence ID" value="NZ_CAWNTC010000068.1"/>
</dbReference>
<dbReference type="Gene3D" id="3.30.300.30">
    <property type="match status" value="1"/>
</dbReference>
<organism evidence="7 8">
    <name type="scientific">Merismopedia glauca CCAP 1448/3</name>
    <dbReference type="NCBI Taxonomy" id="1296344"/>
    <lineage>
        <taxon>Bacteria</taxon>
        <taxon>Bacillati</taxon>
        <taxon>Cyanobacteriota</taxon>
        <taxon>Cyanophyceae</taxon>
        <taxon>Synechococcales</taxon>
        <taxon>Merismopediaceae</taxon>
        <taxon>Merismopedia</taxon>
    </lineage>
</organism>
<accession>A0A2T1C2L5</accession>
<dbReference type="Pfam" id="PF23024">
    <property type="entry name" value="AMP-dom_DIP2-like"/>
    <property type="match status" value="1"/>
</dbReference>
<dbReference type="Proteomes" id="UP000238762">
    <property type="component" value="Unassembled WGS sequence"/>
</dbReference>
<dbReference type="FunFam" id="3.40.50.12780:FF:000013">
    <property type="entry name" value="Long-chain-fatty-acid--AMP ligase FadD32"/>
    <property type="match status" value="1"/>
</dbReference>
<proteinExistence type="inferred from homology"/>
<sequence length="586" mass="65033">MKQTNIVEILRSHSIHQPDRLAYTFLTDETVETRSLSYGELDEQVRAIAAALQDLGMAGERVLLLYPPGLEFISAFLGCLAAGVVAVPIHPPRRNRSMSRVEAIAQDAEAKLALTTASIFSNIEKWQSQTAELNSLQWLNSETLVSKRELAQQWQPIITENDTLAYLQYTSGSTSKPKGVMVSHGNVMHNSQCIQEGFELTPESVSVSWLPHFHDMGLIDGVIQPLYAGFSGFLLSPVSFLQQPIRWLQAISKYKGTHGGGPNFAYDLCTDKVTPEQLEILDLSSWCSAYSGAEPVRRATLERFAAKFQPCGFQPQFFYPCYGLAEGTLMVTGGNLSDKPVYRQVSADALARDRVVEIDESTSRVKDLVGCGRSRLDTQVAIAHPDSMTQCAAGEVGEIWIKGGSVTLGYWNRPLETEQNFQAYLKDSGAEPFFRTGDLGFIQNDELFITGRIKDVIIIRGRNHYPQDIELTVEQSHIALQPAASAAFTVEIEGLEKLVILQEVKRTYLKQIDVEEAIGNIRQAVTKEHELQVHAILLLKTQSIPKTSSGKIQRHACREQFLQGNLEIVGGSDRQKPQNNPNLITV</sequence>
<dbReference type="InterPro" id="IPR020845">
    <property type="entry name" value="AMP-binding_CS"/>
</dbReference>
<evidence type="ECO:0000256" key="1">
    <source>
        <dbReference type="ARBA" id="ARBA00006432"/>
    </source>
</evidence>
<dbReference type="GO" id="GO:0070566">
    <property type="term" value="F:adenylyltransferase activity"/>
    <property type="evidence" value="ECO:0007669"/>
    <property type="project" value="TreeGrafter"/>
</dbReference>
<comment type="similarity">
    <text evidence="1">Belongs to the ATP-dependent AMP-binding enzyme family.</text>
</comment>
<keyword evidence="2" id="KW-0436">Ligase</keyword>
<dbReference type="GO" id="GO:0006633">
    <property type="term" value="P:fatty acid biosynthetic process"/>
    <property type="evidence" value="ECO:0007669"/>
    <property type="project" value="TreeGrafter"/>
</dbReference>
<dbReference type="InterPro" id="IPR000873">
    <property type="entry name" value="AMP-dep_synth/lig_dom"/>
</dbReference>
<evidence type="ECO:0000313" key="7">
    <source>
        <dbReference type="EMBL" id="PSB02444.1"/>
    </source>
</evidence>
<dbReference type="OrthoDB" id="9803968at2"/>
<keyword evidence="4" id="KW-0443">Lipid metabolism</keyword>
<dbReference type="PANTHER" id="PTHR22754:SF32">
    <property type="entry name" value="DISCO-INTERACTING PROTEIN 2"/>
    <property type="match status" value="1"/>
</dbReference>
<evidence type="ECO:0000256" key="2">
    <source>
        <dbReference type="ARBA" id="ARBA00022598"/>
    </source>
</evidence>
<feature type="domain" description="AMP-binding enzyme C-terminal" evidence="6">
    <location>
        <begin position="455"/>
        <end position="568"/>
    </location>
</feature>
<dbReference type="PANTHER" id="PTHR22754">
    <property type="entry name" value="DISCO-INTERACTING PROTEIN 2 DIP2 -RELATED"/>
    <property type="match status" value="1"/>
</dbReference>
<dbReference type="GO" id="GO:0016874">
    <property type="term" value="F:ligase activity"/>
    <property type="evidence" value="ECO:0007669"/>
    <property type="project" value="UniProtKB-KW"/>
</dbReference>
<dbReference type="EMBL" id="PVWJ01000060">
    <property type="protein sequence ID" value="PSB02444.1"/>
    <property type="molecule type" value="Genomic_DNA"/>
</dbReference>